<organism evidence="1 2">
    <name type="scientific">Leucobacter alluvii</name>
    <dbReference type="NCBI Taxonomy" id="340321"/>
    <lineage>
        <taxon>Bacteria</taxon>
        <taxon>Bacillati</taxon>
        <taxon>Actinomycetota</taxon>
        <taxon>Actinomycetes</taxon>
        <taxon>Micrococcales</taxon>
        <taxon>Microbacteriaceae</taxon>
        <taxon>Leucobacter</taxon>
    </lineage>
</organism>
<name>A0ABN3B7G6_9MICO</name>
<evidence type="ECO:0000313" key="2">
    <source>
        <dbReference type="Proteomes" id="UP001501084"/>
    </source>
</evidence>
<sequence length="90" mass="10363">MAPDDVDERVHVEVLDVGDPRLGAGSAHVLRLIRIAYHRRHRVASLREERLRQKRDLAVSAENNDACHGPHTTLAGTRFLQERNRWQRPP</sequence>
<comment type="caution">
    <text evidence="1">The sequence shown here is derived from an EMBL/GenBank/DDBJ whole genome shotgun (WGS) entry which is preliminary data.</text>
</comment>
<evidence type="ECO:0000313" key="1">
    <source>
        <dbReference type="EMBL" id="GAA2189688.1"/>
    </source>
</evidence>
<reference evidence="1 2" key="1">
    <citation type="journal article" date="2019" name="Int. J. Syst. Evol. Microbiol.">
        <title>The Global Catalogue of Microorganisms (GCM) 10K type strain sequencing project: providing services to taxonomists for standard genome sequencing and annotation.</title>
        <authorList>
            <consortium name="The Broad Institute Genomics Platform"/>
            <consortium name="The Broad Institute Genome Sequencing Center for Infectious Disease"/>
            <person name="Wu L."/>
            <person name="Ma J."/>
        </authorList>
    </citation>
    <scope>NUCLEOTIDE SEQUENCE [LARGE SCALE GENOMIC DNA]</scope>
    <source>
        <strain evidence="1 2">JCM 14919</strain>
    </source>
</reference>
<proteinExistence type="predicted"/>
<keyword evidence="2" id="KW-1185">Reference proteome</keyword>
<protein>
    <submittedName>
        <fullName evidence="1">Uncharacterized protein</fullName>
    </submittedName>
</protein>
<dbReference type="Proteomes" id="UP001501084">
    <property type="component" value="Unassembled WGS sequence"/>
</dbReference>
<accession>A0ABN3B7G6</accession>
<dbReference type="EMBL" id="BAAAOP010000012">
    <property type="protein sequence ID" value="GAA2189688.1"/>
    <property type="molecule type" value="Genomic_DNA"/>
</dbReference>
<gene>
    <name evidence="1" type="ORF">GCM10009786_23840</name>
</gene>